<keyword evidence="4" id="KW-1185">Reference proteome</keyword>
<evidence type="ECO:0000313" key="3">
    <source>
        <dbReference type="EMBL" id="TMW55321.1"/>
    </source>
</evidence>
<accession>A0A8K1FAQ9</accession>
<feature type="domain" description="PH" evidence="2">
    <location>
        <begin position="296"/>
        <end position="394"/>
    </location>
</feature>
<dbReference type="InterPro" id="IPR011993">
    <property type="entry name" value="PH-like_dom_sf"/>
</dbReference>
<name>A0A8K1FAQ9_PYTOL</name>
<dbReference type="SUPFAM" id="SSF50729">
    <property type="entry name" value="PH domain-like"/>
    <property type="match status" value="1"/>
</dbReference>
<dbReference type="InterPro" id="IPR001849">
    <property type="entry name" value="PH_domain"/>
</dbReference>
<reference evidence="3" key="1">
    <citation type="submission" date="2019-03" db="EMBL/GenBank/DDBJ databases">
        <title>Long read genome sequence of the mycoparasitic Pythium oligandrum ATCC 38472 isolated from sugarbeet rhizosphere.</title>
        <authorList>
            <person name="Gaulin E."/>
        </authorList>
    </citation>
    <scope>NUCLEOTIDE SEQUENCE</scope>
    <source>
        <strain evidence="3">ATCC 38472_TT</strain>
    </source>
</reference>
<evidence type="ECO:0000256" key="1">
    <source>
        <dbReference type="SAM" id="MobiDB-lite"/>
    </source>
</evidence>
<dbReference type="OrthoDB" id="161682at2759"/>
<proteinExistence type="predicted"/>
<comment type="caution">
    <text evidence="3">The sequence shown here is derived from an EMBL/GenBank/DDBJ whole genome shotgun (WGS) entry which is preliminary data.</text>
</comment>
<feature type="compositionally biased region" description="Low complexity" evidence="1">
    <location>
        <begin position="61"/>
        <end position="80"/>
    </location>
</feature>
<dbReference type="SMART" id="SM00233">
    <property type="entry name" value="PH"/>
    <property type="match status" value="1"/>
</dbReference>
<dbReference type="Proteomes" id="UP000794436">
    <property type="component" value="Unassembled WGS sequence"/>
</dbReference>
<organism evidence="3 4">
    <name type="scientific">Pythium oligandrum</name>
    <name type="common">Mycoparasitic fungus</name>
    <dbReference type="NCBI Taxonomy" id="41045"/>
    <lineage>
        <taxon>Eukaryota</taxon>
        <taxon>Sar</taxon>
        <taxon>Stramenopiles</taxon>
        <taxon>Oomycota</taxon>
        <taxon>Peronosporomycetes</taxon>
        <taxon>Pythiales</taxon>
        <taxon>Pythiaceae</taxon>
        <taxon>Pythium</taxon>
    </lineage>
</organism>
<evidence type="ECO:0000313" key="4">
    <source>
        <dbReference type="Proteomes" id="UP000794436"/>
    </source>
</evidence>
<protein>
    <recommendedName>
        <fullName evidence="2">PH domain-containing protein</fullName>
    </recommendedName>
</protein>
<dbReference type="EMBL" id="SPLM01000148">
    <property type="protein sequence ID" value="TMW55321.1"/>
    <property type="molecule type" value="Genomic_DNA"/>
</dbReference>
<gene>
    <name evidence="3" type="ORF">Poli38472_013212</name>
</gene>
<dbReference type="PROSITE" id="PS50003">
    <property type="entry name" value="PH_DOMAIN"/>
    <property type="match status" value="1"/>
</dbReference>
<dbReference type="Gene3D" id="2.30.29.30">
    <property type="entry name" value="Pleckstrin-homology domain (PH domain)/Phosphotyrosine-binding domain (PTB)"/>
    <property type="match status" value="1"/>
</dbReference>
<sequence length="488" mass="53676">MPVTVYEPSPAGRQTPTAIPVATLAPLQPLGKKAAALRRSRRTTSLEEAATATAPLPPRAPSSSVCTPSTTSSSSSSSSTYPAATYHSAPTKRVLRRNSSTFEYETPFESHLQDIYDGLVDVDGGLAFFESHGYYDVSDANTVAMFRQNFGMKQQFWDGDDEDAELFDQYVTVDLAGMEVLSVGSLLSKKPKRARTISGRFQLLDDEGNEIDAEAELEAEKARRLKQKQLELDEFDLAELAQEQVVLAKAISVIQTEKTRFSRIFIDAFNDEMQRTAVAVQEVVLAQPSAPLSVQLPPYSGYLYVLKDTIPNLFRSWHKRWLYFDFNLGVIKMFKRSYWKAERGSLDMRTVSSVSRMNLSDVRVECYDGRTLVFRSKNGEEAEMWLNLLQFGRRQVANNGSSALTNDLPAAMAATAASSASTSVVTQPSTAVVRKTMFANGRPVAATAATTVANFFVSTKIRGANDKSVLEVIAKLMAKPTTNSITAA</sequence>
<feature type="region of interest" description="Disordered" evidence="1">
    <location>
        <begin position="1"/>
        <end position="89"/>
    </location>
</feature>
<evidence type="ECO:0000259" key="2">
    <source>
        <dbReference type="PROSITE" id="PS50003"/>
    </source>
</evidence>
<dbReference type="AlphaFoldDB" id="A0A8K1FAQ9"/>
<dbReference type="CDD" id="cd00821">
    <property type="entry name" value="PH"/>
    <property type="match status" value="1"/>
</dbReference>